<name>A0A5J4X6C7_9EUKA</name>
<proteinExistence type="predicted"/>
<organism evidence="1 2">
    <name type="scientific">Streblomastix strix</name>
    <dbReference type="NCBI Taxonomy" id="222440"/>
    <lineage>
        <taxon>Eukaryota</taxon>
        <taxon>Metamonada</taxon>
        <taxon>Preaxostyla</taxon>
        <taxon>Oxymonadida</taxon>
        <taxon>Streblomastigidae</taxon>
        <taxon>Streblomastix</taxon>
    </lineage>
</organism>
<reference evidence="1 2" key="1">
    <citation type="submission" date="2019-03" db="EMBL/GenBank/DDBJ databases">
        <title>Single cell metagenomics reveals metabolic interactions within the superorganism composed of flagellate Streblomastix strix and complex community of Bacteroidetes bacteria on its surface.</title>
        <authorList>
            <person name="Treitli S.C."/>
            <person name="Kolisko M."/>
            <person name="Husnik F."/>
            <person name="Keeling P."/>
            <person name="Hampl V."/>
        </authorList>
    </citation>
    <scope>NUCLEOTIDE SEQUENCE [LARGE SCALE GENOMIC DNA]</scope>
    <source>
        <strain evidence="1">ST1C</strain>
    </source>
</reference>
<dbReference type="EMBL" id="SNRW01000214">
    <property type="protein sequence ID" value="KAA6402583.1"/>
    <property type="molecule type" value="Genomic_DNA"/>
</dbReference>
<comment type="caution">
    <text evidence="1">The sequence shown here is derived from an EMBL/GenBank/DDBJ whole genome shotgun (WGS) entry which is preliminary data.</text>
</comment>
<gene>
    <name evidence="1" type="ORF">EZS28_001893</name>
</gene>
<dbReference type="InterPro" id="IPR043502">
    <property type="entry name" value="DNA/RNA_pol_sf"/>
</dbReference>
<sequence>MEELNKSEPFPREAFDNKLRNKQLSEDKYKEYLVESSKYKTRWDYLKHYNILDTRILIEPIDYLIKLMFKYKVDMLANISMSQCSNAIKYSMVYNDFDIKGDYNLECSDKSIEITQCYWSAKVDSYNEQDNKKNRDSSNNVMNNDYDYFKELFKNQRCHMCNTRFTWKNRPTLDRINNKLCYSRNNVLSCCLYCNTCKANRDVNQMRLMIHLRKYALFKQLPMTLISDDIYKILRRGIAGGLSTVMHRYNVAGQTKINHFEFDKENRWVYSIDSDNVMTHVLQLGFDSQYPNVMSSESHPFIPYTNHKLYMCGQSIERIIDQIRCKQLIYDANRQSEDALVVDKMLLFVAEVRGHIGENYINYYIDFGPILRNIDITINKETIGQFMYNHLVGPQLPHDNVERKLTNLVDTNNELMSFNNYYLWLLIDQFHFIIDEIVSVTTFTEHDNFNSFVKEFMNMRQQAKDAKNEGLGQFCKLILNYAFGGDALNSEKYSNTRLLSANNTFIQHMMSEFIHSTELNDDLYAVQVDKENSRCNTCLHVAYFVLDSAKFWYVNFIYNFMNKAYDMSRMHFVQGDTDSLT</sequence>
<dbReference type="AlphaFoldDB" id="A0A5J4X6C7"/>
<evidence type="ECO:0000313" key="1">
    <source>
        <dbReference type="EMBL" id="KAA6402583.1"/>
    </source>
</evidence>
<dbReference type="PANTHER" id="PTHR33206:SF1">
    <property type="entry name" value="DNA-DIRECTED DNA POLYMERASE"/>
    <property type="match status" value="1"/>
</dbReference>
<dbReference type="Proteomes" id="UP000324800">
    <property type="component" value="Unassembled WGS sequence"/>
</dbReference>
<evidence type="ECO:0000313" key="2">
    <source>
        <dbReference type="Proteomes" id="UP000324800"/>
    </source>
</evidence>
<dbReference type="PANTHER" id="PTHR33206">
    <property type="entry name" value="PROTEIN CBG10425"/>
    <property type="match status" value="1"/>
</dbReference>
<dbReference type="OrthoDB" id="414982at2759"/>
<dbReference type="SUPFAM" id="SSF56672">
    <property type="entry name" value="DNA/RNA polymerases"/>
    <property type="match status" value="1"/>
</dbReference>
<accession>A0A5J4X6C7</accession>
<protein>
    <recommendedName>
        <fullName evidence="3">DNA-directed DNA polymerase</fullName>
    </recommendedName>
</protein>
<evidence type="ECO:0008006" key="3">
    <source>
        <dbReference type="Google" id="ProtNLM"/>
    </source>
</evidence>